<accession>A0ACB6RDL4</accession>
<gene>
    <name evidence="1" type="ORF">BDR25DRAFT_210112</name>
</gene>
<reference evidence="1" key="1">
    <citation type="journal article" date="2020" name="Stud. Mycol.">
        <title>101 Dothideomycetes genomes: a test case for predicting lifestyles and emergence of pathogens.</title>
        <authorList>
            <person name="Haridas S."/>
            <person name="Albert R."/>
            <person name="Binder M."/>
            <person name="Bloem J."/>
            <person name="Labutti K."/>
            <person name="Salamov A."/>
            <person name="Andreopoulos B."/>
            <person name="Baker S."/>
            <person name="Barry K."/>
            <person name="Bills G."/>
            <person name="Bluhm B."/>
            <person name="Cannon C."/>
            <person name="Castanera R."/>
            <person name="Culley D."/>
            <person name="Daum C."/>
            <person name="Ezra D."/>
            <person name="Gonzalez J."/>
            <person name="Henrissat B."/>
            <person name="Kuo A."/>
            <person name="Liang C."/>
            <person name="Lipzen A."/>
            <person name="Lutzoni F."/>
            <person name="Magnuson J."/>
            <person name="Mondo S."/>
            <person name="Nolan M."/>
            <person name="Ohm R."/>
            <person name="Pangilinan J."/>
            <person name="Park H.-J."/>
            <person name="Ramirez L."/>
            <person name="Alfaro M."/>
            <person name="Sun H."/>
            <person name="Tritt A."/>
            <person name="Yoshinaga Y."/>
            <person name="Zwiers L.-H."/>
            <person name="Turgeon B."/>
            <person name="Goodwin S."/>
            <person name="Spatafora J."/>
            <person name="Crous P."/>
            <person name="Grigoriev I."/>
        </authorList>
    </citation>
    <scope>NUCLEOTIDE SEQUENCE</scope>
    <source>
        <strain evidence="1">ATCC 200398</strain>
    </source>
</reference>
<sequence>MSWNFALHKINESFDQIAEWYRVFMHRTEQSFRALHERLTFLENQQSLQGPSDEQVERVLRKILAEKFADSGVHRLERPSNIKESTCSFQKTEEDSPFPNPIQIDTTMLHVDPDGVPSEAYRKQFKMLESSLSEFPHVDLKRSQQSEEPQDVKDPSLQAKARNQSPGNQHRTKPW</sequence>
<evidence type="ECO:0000313" key="1">
    <source>
        <dbReference type="EMBL" id="KAF2476607.1"/>
    </source>
</evidence>
<evidence type="ECO:0000313" key="2">
    <source>
        <dbReference type="Proteomes" id="UP000799755"/>
    </source>
</evidence>
<dbReference type="Proteomes" id="UP000799755">
    <property type="component" value="Unassembled WGS sequence"/>
</dbReference>
<comment type="caution">
    <text evidence="1">The sequence shown here is derived from an EMBL/GenBank/DDBJ whole genome shotgun (WGS) entry which is preliminary data.</text>
</comment>
<proteinExistence type="predicted"/>
<organism evidence="1 2">
    <name type="scientific">Lindgomyces ingoldianus</name>
    <dbReference type="NCBI Taxonomy" id="673940"/>
    <lineage>
        <taxon>Eukaryota</taxon>
        <taxon>Fungi</taxon>
        <taxon>Dikarya</taxon>
        <taxon>Ascomycota</taxon>
        <taxon>Pezizomycotina</taxon>
        <taxon>Dothideomycetes</taxon>
        <taxon>Pleosporomycetidae</taxon>
        <taxon>Pleosporales</taxon>
        <taxon>Lindgomycetaceae</taxon>
        <taxon>Lindgomyces</taxon>
    </lineage>
</organism>
<keyword evidence="2" id="KW-1185">Reference proteome</keyword>
<protein>
    <submittedName>
        <fullName evidence="1">Uncharacterized protein</fullName>
    </submittedName>
</protein>
<name>A0ACB6RDL4_9PLEO</name>
<dbReference type="EMBL" id="MU003494">
    <property type="protein sequence ID" value="KAF2476607.1"/>
    <property type="molecule type" value="Genomic_DNA"/>
</dbReference>